<evidence type="ECO:0000256" key="1">
    <source>
        <dbReference type="SAM" id="Phobius"/>
    </source>
</evidence>
<feature type="transmembrane region" description="Helical" evidence="1">
    <location>
        <begin position="60"/>
        <end position="79"/>
    </location>
</feature>
<feature type="transmembrane region" description="Helical" evidence="1">
    <location>
        <begin position="118"/>
        <end position="137"/>
    </location>
</feature>
<dbReference type="Proteomes" id="UP000293637">
    <property type="component" value="Unassembled WGS sequence"/>
</dbReference>
<dbReference type="EMBL" id="SCHB01000002">
    <property type="protein sequence ID" value="TBW73038.1"/>
    <property type="molecule type" value="Genomic_DNA"/>
</dbReference>
<reference evidence="2 3" key="1">
    <citation type="journal article" date="2019" name="Sci. Transl. Med.">
        <title>Quorum sensing between bacterial species on the skin protects against epidermal injury in atopic dermatitis.</title>
        <authorList>
            <person name="Williams M.R."/>
        </authorList>
    </citation>
    <scope>NUCLEOTIDE SEQUENCE [LARGE SCALE GENOMIC DNA]</scope>
    <source>
        <strain evidence="2 3">E7</strain>
    </source>
</reference>
<keyword evidence="1" id="KW-0812">Transmembrane</keyword>
<accession>A0A4Q9WDB7</accession>
<sequence length="200" mass="23286">MYVLLIIVIFGFYYLLYYTAVLWSERLVLKSTLIYIVSGILFSIPFIFMPNNQKSVDTYVVILFLGVVFYGFAAINALWKRPLKIKFEVSTKYSNQSISQWKYGQIESMKINLQLSKYRLYISLGVLAALFIAAKILVTPDMVDVIVEIVETLFIILFFVTIVFFVIDIVLWIKRGKFAFITIKPLFIMVLIILLVWFLP</sequence>
<dbReference type="RefSeq" id="WP_131512933.1">
    <property type="nucleotide sequence ID" value="NZ_SCHB01000002.1"/>
</dbReference>
<keyword evidence="1" id="KW-0472">Membrane</keyword>
<dbReference type="Pfam" id="PF16883">
    <property type="entry name" value="DUF5080"/>
    <property type="match status" value="1"/>
</dbReference>
<feature type="transmembrane region" description="Helical" evidence="1">
    <location>
        <begin position="178"/>
        <end position="199"/>
    </location>
</feature>
<name>A0A4Q9WDB7_STALU</name>
<feature type="transmembrane region" description="Helical" evidence="1">
    <location>
        <begin position="149"/>
        <end position="171"/>
    </location>
</feature>
<dbReference type="AlphaFoldDB" id="A0A4Q9WDB7"/>
<evidence type="ECO:0000313" key="2">
    <source>
        <dbReference type="EMBL" id="TBW73038.1"/>
    </source>
</evidence>
<evidence type="ECO:0000313" key="3">
    <source>
        <dbReference type="Proteomes" id="UP000293637"/>
    </source>
</evidence>
<feature type="transmembrane region" description="Helical" evidence="1">
    <location>
        <begin position="6"/>
        <end position="24"/>
    </location>
</feature>
<protein>
    <submittedName>
        <fullName evidence="2">DUF5080 family protein</fullName>
    </submittedName>
</protein>
<keyword evidence="1" id="KW-1133">Transmembrane helix</keyword>
<gene>
    <name evidence="2" type="ORF">EQ812_04120</name>
</gene>
<comment type="caution">
    <text evidence="2">The sequence shown here is derived from an EMBL/GenBank/DDBJ whole genome shotgun (WGS) entry which is preliminary data.</text>
</comment>
<proteinExistence type="predicted"/>
<dbReference type="InterPro" id="IPR031689">
    <property type="entry name" value="DUF5080"/>
</dbReference>
<feature type="transmembrane region" description="Helical" evidence="1">
    <location>
        <begin position="31"/>
        <end position="48"/>
    </location>
</feature>
<organism evidence="2 3">
    <name type="scientific">Staphylococcus lugdunensis</name>
    <dbReference type="NCBI Taxonomy" id="28035"/>
    <lineage>
        <taxon>Bacteria</taxon>
        <taxon>Bacillati</taxon>
        <taxon>Bacillota</taxon>
        <taxon>Bacilli</taxon>
        <taxon>Bacillales</taxon>
        <taxon>Staphylococcaceae</taxon>
        <taxon>Staphylococcus</taxon>
    </lineage>
</organism>